<evidence type="ECO:0000259" key="4">
    <source>
        <dbReference type="Pfam" id="PF02902"/>
    </source>
</evidence>
<accession>A0ABQ7BAF5</accession>
<keyword evidence="2" id="KW-0645">Protease</keyword>
<evidence type="ECO:0000256" key="3">
    <source>
        <dbReference type="ARBA" id="ARBA00022801"/>
    </source>
</evidence>
<sequence length="181" mass="20404">MAPVLKALPYLVKKVANYQLTQFRGLALFTWHRIKDLYINERGGDCGPVTAKFLEMHAHGDPANMLSITDRDVDDFRKQFVLDIYKTIAQPTDDSDIVSLSDGSPAPQTPKHIPSMEEDHLAKQLLCCKTVPAPDLLSPLPQIEWDLFEKIIPKFSAAFHITPSKLDFSNNFLLQLAQPMN</sequence>
<organism evidence="5 6">
    <name type="scientific">Brassica cretica</name>
    <name type="common">Mustard</name>
    <dbReference type="NCBI Taxonomy" id="69181"/>
    <lineage>
        <taxon>Eukaryota</taxon>
        <taxon>Viridiplantae</taxon>
        <taxon>Streptophyta</taxon>
        <taxon>Embryophyta</taxon>
        <taxon>Tracheophyta</taxon>
        <taxon>Spermatophyta</taxon>
        <taxon>Magnoliopsida</taxon>
        <taxon>eudicotyledons</taxon>
        <taxon>Gunneridae</taxon>
        <taxon>Pentapetalae</taxon>
        <taxon>rosids</taxon>
        <taxon>malvids</taxon>
        <taxon>Brassicales</taxon>
        <taxon>Brassicaceae</taxon>
        <taxon>Brassiceae</taxon>
        <taxon>Brassica</taxon>
    </lineage>
</organism>
<comment type="similarity">
    <text evidence="1">Belongs to the peptidase C48 family.</text>
</comment>
<evidence type="ECO:0000256" key="1">
    <source>
        <dbReference type="ARBA" id="ARBA00005234"/>
    </source>
</evidence>
<name>A0ABQ7BAF5_BRACR</name>
<protein>
    <recommendedName>
        <fullName evidence="4">Ubiquitin-like protease family profile domain-containing protein</fullName>
    </recommendedName>
</protein>
<dbReference type="InterPro" id="IPR038765">
    <property type="entry name" value="Papain-like_cys_pep_sf"/>
</dbReference>
<proteinExistence type="inferred from homology"/>
<dbReference type="EMBL" id="QGKV02001507">
    <property type="protein sequence ID" value="KAF3529146.1"/>
    <property type="molecule type" value="Genomic_DNA"/>
</dbReference>
<evidence type="ECO:0000313" key="6">
    <source>
        <dbReference type="Proteomes" id="UP000266723"/>
    </source>
</evidence>
<gene>
    <name evidence="5" type="ORF">DY000_02042189</name>
</gene>
<evidence type="ECO:0000313" key="5">
    <source>
        <dbReference type="EMBL" id="KAF3529146.1"/>
    </source>
</evidence>
<dbReference type="Proteomes" id="UP000266723">
    <property type="component" value="Unassembled WGS sequence"/>
</dbReference>
<dbReference type="Gene3D" id="3.40.395.10">
    <property type="entry name" value="Adenoviral Proteinase, Chain A"/>
    <property type="match status" value="1"/>
</dbReference>
<dbReference type="Pfam" id="PF02902">
    <property type="entry name" value="Peptidase_C48"/>
    <property type="match status" value="1"/>
</dbReference>
<keyword evidence="6" id="KW-1185">Reference proteome</keyword>
<feature type="domain" description="Ubiquitin-like protease family profile" evidence="4">
    <location>
        <begin position="3"/>
        <end position="91"/>
    </location>
</feature>
<dbReference type="InterPro" id="IPR003653">
    <property type="entry name" value="Peptidase_C48_C"/>
</dbReference>
<evidence type="ECO:0000256" key="2">
    <source>
        <dbReference type="ARBA" id="ARBA00022670"/>
    </source>
</evidence>
<dbReference type="SUPFAM" id="SSF54001">
    <property type="entry name" value="Cysteine proteinases"/>
    <property type="match status" value="1"/>
</dbReference>
<reference evidence="5 6" key="1">
    <citation type="journal article" date="2020" name="BMC Genomics">
        <title>Intraspecific diversification of the crop wild relative Brassica cretica Lam. using demographic model selection.</title>
        <authorList>
            <person name="Kioukis A."/>
            <person name="Michalopoulou V.A."/>
            <person name="Briers L."/>
            <person name="Pirintsos S."/>
            <person name="Studholme D.J."/>
            <person name="Pavlidis P."/>
            <person name="Sarris P.F."/>
        </authorList>
    </citation>
    <scope>NUCLEOTIDE SEQUENCE [LARGE SCALE GENOMIC DNA]</scope>
    <source>
        <strain evidence="6">cv. PFS-1207/04</strain>
    </source>
</reference>
<keyword evidence="3" id="KW-0378">Hydrolase</keyword>
<comment type="caution">
    <text evidence="5">The sequence shown here is derived from an EMBL/GenBank/DDBJ whole genome shotgun (WGS) entry which is preliminary data.</text>
</comment>